<dbReference type="AlphaFoldDB" id="A0A1F7VG42"/>
<evidence type="ECO:0000313" key="3">
    <source>
        <dbReference type="Proteomes" id="UP000178264"/>
    </source>
</evidence>
<feature type="signal peptide" evidence="1">
    <location>
        <begin position="1"/>
        <end position="19"/>
    </location>
</feature>
<gene>
    <name evidence="2" type="ORF">A3I42_00730</name>
</gene>
<evidence type="ECO:0000256" key="1">
    <source>
        <dbReference type="SAM" id="SignalP"/>
    </source>
</evidence>
<evidence type="ECO:0000313" key="2">
    <source>
        <dbReference type="EMBL" id="OGL88947.1"/>
    </source>
</evidence>
<comment type="caution">
    <text evidence="2">The sequence shown here is derived from an EMBL/GenBank/DDBJ whole genome shotgun (WGS) entry which is preliminary data.</text>
</comment>
<keyword evidence="1" id="KW-0732">Signal</keyword>
<dbReference type="Proteomes" id="UP000178264">
    <property type="component" value="Unassembled WGS sequence"/>
</dbReference>
<feature type="chain" id="PRO_5009533260" description="Peptidase M61 catalytic domain-containing protein" evidence="1">
    <location>
        <begin position="20"/>
        <end position="527"/>
    </location>
</feature>
<protein>
    <recommendedName>
        <fullName evidence="4">Peptidase M61 catalytic domain-containing protein</fullName>
    </recommendedName>
</protein>
<name>A0A1F7VG42_9BACT</name>
<proteinExistence type="predicted"/>
<accession>A0A1F7VG42</accession>
<sequence length="527" mass="60241">MKKQVVFLLGIFISLQSFAVQRLQVEVKGDSVWMQCEHSIQTFNTPGYHSVDSTLGALAPDSAEAKLPEISRGRSCGQFEGVGVYHLTSGLIPENFSDSIHVTFRAPGKVIFCQGKMYRGEGDIIFPNLFVGREFPIFWAHSTNYSVDFFPLNSLDTVRTVFIWTDSGRVLLDSARVVVAEAIREVGKYAPQFWHKHIQYWGGSQYTLTIMLGVPAVGLEHFNAPYVGIPRGWFFIMKDLTIHELFHSLVGKDLMPASYFKFVGYHPTDVLGFYEGLTTLIGERYLEFPAGIQWRLAHALAMANMSTERDLIKLSYVPGELESPYWNGRLYWTAMAEIIDIDDWLSWLFESKLINRDVPVPIMMDSIYTWLNEFKPGCGDYAKKVIAGEYYHDADSLLQYHGYRKVYPINYIGPYYWKDGKVGGYICWGMDRYNLPLDYRFICVLVGNDSLSLGPGGEGMKLLRQHPDSVFSILVSSSRGREVIRVSKNFYFPSGEPLFIQGKIHFAQVPLARREETLKFWRQLVRQ</sequence>
<evidence type="ECO:0008006" key="4">
    <source>
        <dbReference type="Google" id="ProtNLM"/>
    </source>
</evidence>
<reference evidence="2 3" key="1">
    <citation type="journal article" date="2016" name="Nat. Commun.">
        <title>Thousands of microbial genomes shed light on interconnected biogeochemical processes in an aquifer system.</title>
        <authorList>
            <person name="Anantharaman K."/>
            <person name="Brown C.T."/>
            <person name="Hug L.A."/>
            <person name="Sharon I."/>
            <person name="Castelle C.J."/>
            <person name="Probst A.J."/>
            <person name="Thomas B.C."/>
            <person name="Singh A."/>
            <person name="Wilkins M.J."/>
            <person name="Karaoz U."/>
            <person name="Brodie E.L."/>
            <person name="Williams K.H."/>
            <person name="Hubbard S.S."/>
            <person name="Banfield J.F."/>
        </authorList>
    </citation>
    <scope>NUCLEOTIDE SEQUENCE [LARGE SCALE GENOMIC DNA]</scope>
</reference>
<dbReference type="EMBL" id="MGER01000005">
    <property type="protein sequence ID" value="OGL88947.1"/>
    <property type="molecule type" value="Genomic_DNA"/>
</dbReference>
<organism evidence="2 3">
    <name type="scientific">Candidatus Uhrbacteria bacterium RIFCSPLOWO2_02_FULL_49_11</name>
    <dbReference type="NCBI Taxonomy" id="1802409"/>
    <lineage>
        <taxon>Bacteria</taxon>
        <taxon>Candidatus Uhriibacteriota</taxon>
    </lineage>
</organism>